<proteinExistence type="predicted"/>
<dbReference type="STRING" id="207949.RED65_13332"/>
<accession>Q1N3C2</accession>
<dbReference type="EMBL" id="AAQH01000005">
    <property type="protein sequence ID" value="EAT12669.1"/>
    <property type="molecule type" value="Genomic_DNA"/>
</dbReference>
<dbReference type="RefSeq" id="WP_007018458.1">
    <property type="nucleotide sequence ID" value="NZ_CH724117.1"/>
</dbReference>
<gene>
    <name evidence="4" type="primary">fadE</name>
    <name evidence="4" type="ORF">RED65_13332</name>
</gene>
<dbReference type="Pfam" id="PF13505">
    <property type="entry name" value="OMP_b-brl"/>
    <property type="match status" value="1"/>
</dbReference>
<evidence type="ECO:0000313" key="4">
    <source>
        <dbReference type="EMBL" id="EAT12669.1"/>
    </source>
</evidence>
<evidence type="ECO:0000256" key="1">
    <source>
        <dbReference type="ARBA" id="ARBA00022729"/>
    </source>
</evidence>
<name>Q1N3C2_9GAMM</name>
<protein>
    <submittedName>
        <fullName evidence="4">Acyl-CoA dehydrogenase</fullName>
        <ecNumber evidence="4">1.3.8.-</ecNumber>
    </submittedName>
</protein>
<dbReference type="InterPro" id="IPR011250">
    <property type="entry name" value="OMP/PagP_B-barrel"/>
</dbReference>
<reference evidence="4 5" key="1">
    <citation type="submission" date="2006-03" db="EMBL/GenBank/DDBJ databases">
        <authorList>
            <person name="Pinhassi J."/>
            <person name="Pedros-Alio C."/>
            <person name="Ferriera S."/>
            <person name="Johnson J."/>
            <person name="Kravitz S."/>
            <person name="Halpern A."/>
            <person name="Remington K."/>
            <person name="Beeson K."/>
            <person name="Tran B."/>
            <person name="Rogers Y.-H."/>
            <person name="Friedman R."/>
            <person name="Venter J.C."/>
        </authorList>
    </citation>
    <scope>NUCLEOTIDE SEQUENCE [LARGE SCALE GENOMIC DNA]</scope>
    <source>
        <strain evidence="4 5">RED65</strain>
    </source>
</reference>
<feature type="signal peptide" evidence="2">
    <location>
        <begin position="1"/>
        <end position="26"/>
    </location>
</feature>
<dbReference type="OrthoDB" id="5334829at2"/>
<dbReference type="SUPFAM" id="SSF56925">
    <property type="entry name" value="OMPA-like"/>
    <property type="match status" value="1"/>
</dbReference>
<sequence>MKSAYRSTLSTSVLISTLILCNVASASDTGFYLGIGGSGGSATESQEGVINTDYDYDHSQGDLKLGWVLESGNRFEISANAIDLEISDDERKYEGLDFDWYVPFGAQRLKPFVGIGFGLYEYTDLGDSNTVNKNLEGIALNFMAGVLFAFNENLELELSYEGKGIGWEETQAVGADIETTTDISSFGFGLRFKF</sequence>
<dbReference type="InterPro" id="IPR027385">
    <property type="entry name" value="Beta-barrel_OMP"/>
</dbReference>
<keyword evidence="4" id="KW-0560">Oxidoreductase</keyword>
<feature type="chain" id="PRO_5004194799" evidence="2">
    <location>
        <begin position="27"/>
        <end position="194"/>
    </location>
</feature>
<evidence type="ECO:0000259" key="3">
    <source>
        <dbReference type="Pfam" id="PF13505"/>
    </source>
</evidence>
<dbReference type="Proteomes" id="UP000004263">
    <property type="component" value="Unassembled WGS sequence"/>
</dbReference>
<keyword evidence="1 2" id="KW-0732">Signal</keyword>
<keyword evidence="5" id="KW-1185">Reference proteome</keyword>
<evidence type="ECO:0000313" key="5">
    <source>
        <dbReference type="Proteomes" id="UP000004263"/>
    </source>
</evidence>
<feature type="domain" description="Outer membrane protein beta-barrel" evidence="3">
    <location>
        <begin position="15"/>
        <end position="192"/>
    </location>
</feature>
<dbReference type="GO" id="GO:0016491">
    <property type="term" value="F:oxidoreductase activity"/>
    <property type="evidence" value="ECO:0007669"/>
    <property type="project" value="UniProtKB-KW"/>
</dbReference>
<dbReference type="EC" id="1.3.8.-" evidence="4"/>
<dbReference type="HOGENOM" id="CLU_1400083_0_0_6"/>
<evidence type="ECO:0000256" key="2">
    <source>
        <dbReference type="SAM" id="SignalP"/>
    </source>
</evidence>
<organism evidence="4 5">
    <name type="scientific">Bermanella marisrubri</name>
    <dbReference type="NCBI Taxonomy" id="207949"/>
    <lineage>
        <taxon>Bacteria</taxon>
        <taxon>Pseudomonadati</taxon>
        <taxon>Pseudomonadota</taxon>
        <taxon>Gammaproteobacteria</taxon>
        <taxon>Oceanospirillales</taxon>
        <taxon>Oceanospirillaceae</taxon>
        <taxon>Bermanella</taxon>
    </lineage>
</organism>
<dbReference type="Gene3D" id="2.40.160.20">
    <property type="match status" value="1"/>
</dbReference>
<comment type="caution">
    <text evidence="4">The sequence shown here is derived from an EMBL/GenBank/DDBJ whole genome shotgun (WGS) entry which is preliminary data.</text>
</comment>
<dbReference type="AlphaFoldDB" id="Q1N3C2"/>